<feature type="compositionally biased region" description="Low complexity" evidence="1">
    <location>
        <begin position="424"/>
        <end position="440"/>
    </location>
</feature>
<evidence type="ECO:0000313" key="3">
    <source>
        <dbReference type="EMBL" id="KAK5993947.1"/>
    </source>
</evidence>
<organism evidence="3 4">
    <name type="scientific">Cladobotryum mycophilum</name>
    <dbReference type="NCBI Taxonomy" id="491253"/>
    <lineage>
        <taxon>Eukaryota</taxon>
        <taxon>Fungi</taxon>
        <taxon>Dikarya</taxon>
        <taxon>Ascomycota</taxon>
        <taxon>Pezizomycotina</taxon>
        <taxon>Sordariomycetes</taxon>
        <taxon>Hypocreomycetidae</taxon>
        <taxon>Hypocreales</taxon>
        <taxon>Hypocreaceae</taxon>
        <taxon>Cladobotryum</taxon>
    </lineage>
</organism>
<dbReference type="Proteomes" id="UP001338125">
    <property type="component" value="Unassembled WGS sequence"/>
</dbReference>
<keyword evidence="4" id="KW-1185">Reference proteome</keyword>
<comment type="caution">
    <text evidence="3">The sequence shown here is derived from an EMBL/GenBank/DDBJ whole genome shotgun (WGS) entry which is preliminary data.</text>
</comment>
<evidence type="ECO:0000256" key="1">
    <source>
        <dbReference type="SAM" id="MobiDB-lite"/>
    </source>
</evidence>
<dbReference type="PANTHER" id="PTHR12205">
    <property type="entry name" value="CENTROMERE/KINETOCHORE PROTEIN ZW10"/>
    <property type="match status" value="1"/>
</dbReference>
<feature type="compositionally biased region" description="Acidic residues" evidence="1">
    <location>
        <begin position="469"/>
        <end position="504"/>
    </location>
</feature>
<feature type="domain" description="ZW10 C-terminal helical" evidence="2">
    <location>
        <begin position="705"/>
        <end position="850"/>
    </location>
</feature>
<reference evidence="3 4" key="1">
    <citation type="submission" date="2024-01" db="EMBL/GenBank/DDBJ databases">
        <title>Complete genome of Cladobotryum mycophilum ATHUM6906.</title>
        <authorList>
            <person name="Christinaki A.C."/>
            <person name="Myridakis A.I."/>
            <person name="Kouvelis V.N."/>
        </authorList>
    </citation>
    <scope>NUCLEOTIDE SEQUENCE [LARGE SCALE GENOMIC DNA]</scope>
    <source>
        <strain evidence="3 4">ATHUM6906</strain>
    </source>
</reference>
<evidence type="ECO:0000259" key="2">
    <source>
        <dbReference type="Pfam" id="PF22766"/>
    </source>
</evidence>
<proteinExistence type="predicted"/>
<accession>A0ABR0SPX5</accession>
<dbReference type="EMBL" id="JAVFKD010000012">
    <property type="protein sequence ID" value="KAK5993947.1"/>
    <property type="molecule type" value="Genomic_DNA"/>
</dbReference>
<dbReference type="Gene3D" id="1.10.357.150">
    <property type="match status" value="1"/>
</dbReference>
<dbReference type="PANTHER" id="PTHR12205:SF0">
    <property type="entry name" value="CENTROMERE_KINETOCHORE PROTEIN ZW10 HOMOLOG"/>
    <property type="match status" value="1"/>
</dbReference>
<feature type="compositionally biased region" description="Basic and acidic residues" evidence="1">
    <location>
        <begin position="449"/>
        <end position="468"/>
    </location>
</feature>
<dbReference type="Pfam" id="PF22766">
    <property type="entry name" value="ZW10_C2"/>
    <property type="match status" value="1"/>
</dbReference>
<dbReference type="InterPro" id="IPR055148">
    <property type="entry name" value="ZW10_C_2"/>
</dbReference>
<feature type="region of interest" description="Disordered" evidence="1">
    <location>
        <begin position="421"/>
        <end position="538"/>
    </location>
</feature>
<sequence>MATLTEAQRLSNAVLAFSLHGKSIQDIADLSPVSETDLSPTIEALRKAKTELETKIHTINEETKDDVSSWVKNAKILQEDIIRSKAIANDIVRQSEAPDVSGEAIQHAETRVEFLQREVQYSQQLRGALASIQYVSQLLGEVEQASKERRILDSLRLLEKSWAALDEVGVSKGTRIVKLLDSRAFELKSEVHEVFNHVWKALVQVDMETGRATIYEAHKDEKMNLTDTVIGLKAYKEVDERMEQLWRNLDAAIVSPRMDTKKATVPAIKVESDVIELTGSTERTVEALLSDLESVLLFVAGRLPKDLLQPLCSFMMADLIPKLIQEWLNLAIPSGLKDMHSFHALISRTKAFCEALHEAGYTGFGELRQWADKAPMKWLEKCRETSLDTIRAKLANGMGELKRVEKIEKQMVSLAEGKELATTGAGAAADSNDWGGADWGDAWEDDQNQENKESAPEVKANGDEKRTGDDDDGTDAWGWDDDETAEGTEEEKEPTESTDDDDGADAWGWGDDGAEPEPAEPKQPKAPAATKAVTKPQKVETRELVFKETYSISSMPEPVLELIVSILEDGAVLTKDGNDEHSLVAATAPGLFGLPTFVLALFRAISPHYYSLDVGGNMFLYNDTTYLAEKLSDFSSTWKQREDLTPRARNMLRLDNDIKSLESFANRSYSNEMNIQKTVLQDLIGSSQNMMHQDEKEDAIESGTARIRTMAATWEPILKRSVWSQAIGSLADSLASRIISDVLELSSIGQEEAYSIAKLIASVTELDDLFLPSKLSGADATKDEVPTTSQYAPNWLRLKYLSEVLQSNLNEVRFLWCDSELSLYFTVDEVIELINASFEDNARTRETIREIKARPARP</sequence>
<dbReference type="InterPro" id="IPR046362">
    <property type="entry name" value="Zw10/DSL1_C_sf"/>
</dbReference>
<gene>
    <name evidence="3" type="ORF">PT974_07385</name>
</gene>
<protein>
    <submittedName>
        <fullName evidence="3">Centromere/kinetochorezw10-like-like protein</fullName>
    </submittedName>
</protein>
<feature type="compositionally biased region" description="Low complexity" evidence="1">
    <location>
        <begin position="525"/>
        <end position="536"/>
    </location>
</feature>
<evidence type="ECO:0000313" key="4">
    <source>
        <dbReference type="Proteomes" id="UP001338125"/>
    </source>
</evidence>
<name>A0ABR0SPX5_9HYPO</name>